<comment type="subcellular location">
    <subcellularLocation>
        <location evidence="1">Mitochondrion inner membrane</location>
        <topology evidence="1">Single-pass membrane protein</topology>
    </subcellularLocation>
</comment>
<keyword evidence="6" id="KW-0999">Mitochondrion inner membrane</keyword>
<evidence type="ECO:0000256" key="10">
    <source>
        <dbReference type="ARBA" id="ARBA00023136"/>
    </source>
</evidence>
<comment type="similarity">
    <text evidence="11">Belongs to the UQCC4 family.</text>
</comment>
<evidence type="ECO:0000256" key="7">
    <source>
        <dbReference type="ARBA" id="ARBA00022982"/>
    </source>
</evidence>
<feature type="compositionally biased region" description="Polar residues" evidence="12">
    <location>
        <begin position="1"/>
        <end position="12"/>
    </location>
</feature>
<feature type="non-terminal residue" evidence="13">
    <location>
        <position position="1"/>
    </location>
</feature>
<evidence type="ECO:0000256" key="6">
    <source>
        <dbReference type="ARBA" id="ARBA00022792"/>
    </source>
</evidence>
<evidence type="ECO:0000256" key="2">
    <source>
        <dbReference type="ARBA" id="ARBA00022448"/>
    </source>
</evidence>
<dbReference type="Proteomes" id="UP001166093">
    <property type="component" value="Unassembled WGS sequence"/>
</dbReference>
<organism evidence="13 14">
    <name type="scientific">Polyodon spathula</name>
    <name type="common">North American paddlefish</name>
    <name type="synonym">Squalus spathula</name>
    <dbReference type="NCBI Taxonomy" id="7913"/>
    <lineage>
        <taxon>Eukaryota</taxon>
        <taxon>Metazoa</taxon>
        <taxon>Chordata</taxon>
        <taxon>Craniata</taxon>
        <taxon>Vertebrata</taxon>
        <taxon>Euteleostomi</taxon>
        <taxon>Actinopterygii</taxon>
        <taxon>Chondrostei</taxon>
        <taxon>Acipenseriformes</taxon>
        <taxon>Polyodontidae</taxon>
        <taxon>Polyodon</taxon>
    </lineage>
</organism>
<evidence type="ECO:0000256" key="4">
    <source>
        <dbReference type="ARBA" id="ARBA00022692"/>
    </source>
</evidence>
<name>A0ABS2Y3G0_POLSP</name>
<protein>
    <submittedName>
        <fullName evidence="13">CSMT1 protein</fullName>
    </submittedName>
</protein>
<evidence type="ECO:0000256" key="12">
    <source>
        <dbReference type="SAM" id="MobiDB-lite"/>
    </source>
</evidence>
<keyword evidence="2" id="KW-0813">Transport</keyword>
<evidence type="ECO:0000256" key="5">
    <source>
        <dbReference type="ARBA" id="ARBA00022729"/>
    </source>
</evidence>
<comment type="caution">
    <text evidence="13">The sequence shown here is derived from an EMBL/GenBank/DDBJ whole genome shotgun (WGS) entry which is preliminary data.</text>
</comment>
<evidence type="ECO:0000313" key="13">
    <source>
        <dbReference type="EMBL" id="MBN3280498.1"/>
    </source>
</evidence>
<evidence type="ECO:0000256" key="11">
    <source>
        <dbReference type="ARBA" id="ARBA00034713"/>
    </source>
</evidence>
<keyword evidence="7" id="KW-0249">Electron transport</keyword>
<evidence type="ECO:0000256" key="8">
    <source>
        <dbReference type="ARBA" id="ARBA00022989"/>
    </source>
</evidence>
<evidence type="ECO:0000256" key="1">
    <source>
        <dbReference type="ARBA" id="ARBA00004434"/>
    </source>
</evidence>
<keyword evidence="3" id="KW-0679">Respiratory chain</keyword>
<dbReference type="PANTHER" id="PTHR35268">
    <property type="entry name" value="PROTEIN CCSMST1"/>
    <property type="match status" value="1"/>
</dbReference>
<feature type="region of interest" description="Disordered" evidence="12">
    <location>
        <begin position="1"/>
        <end position="42"/>
    </location>
</feature>
<feature type="non-terminal residue" evidence="13">
    <location>
        <position position="89"/>
    </location>
</feature>
<accession>A0ABS2Y3G0</accession>
<keyword evidence="14" id="KW-1185">Reference proteome</keyword>
<evidence type="ECO:0000313" key="14">
    <source>
        <dbReference type="Proteomes" id="UP001166093"/>
    </source>
</evidence>
<gene>
    <name evidence="13" type="primary">Ccsmst1_1</name>
    <name evidence="13" type="ORF">GTO93_0022042</name>
</gene>
<keyword evidence="8" id="KW-1133">Transmembrane helix</keyword>
<reference evidence="13" key="1">
    <citation type="journal article" date="2021" name="Cell">
        <title>Tracing the genetic footprints of vertebrate landing in non-teleost ray-finned fishes.</title>
        <authorList>
            <person name="Bi X."/>
            <person name="Wang K."/>
            <person name="Yang L."/>
            <person name="Pan H."/>
            <person name="Jiang H."/>
            <person name="Wei Q."/>
            <person name="Fang M."/>
            <person name="Yu H."/>
            <person name="Zhu C."/>
            <person name="Cai Y."/>
            <person name="He Y."/>
            <person name="Gan X."/>
            <person name="Zeng H."/>
            <person name="Yu D."/>
            <person name="Zhu Y."/>
            <person name="Jiang H."/>
            <person name="Qiu Q."/>
            <person name="Yang H."/>
            <person name="Zhang Y.E."/>
            <person name="Wang W."/>
            <person name="Zhu M."/>
            <person name="He S."/>
            <person name="Zhang G."/>
        </authorList>
    </citation>
    <scope>NUCLEOTIDE SEQUENCE</scope>
    <source>
        <strain evidence="13">Pddl_001</strain>
    </source>
</reference>
<keyword evidence="9" id="KW-0496">Mitochondrion</keyword>
<feature type="compositionally biased region" description="Basic and acidic residues" evidence="12">
    <location>
        <begin position="13"/>
        <end position="24"/>
    </location>
</feature>
<keyword evidence="10" id="KW-0472">Membrane</keyword>
<keyword evidence="4" id="KW-0812">Transmembrane</keyword>
<dbReference type="Pfam" id="PF15013">
    <property type="entry name" value="CCSMST1"/>
    <property type="match status" value="1"/>
</dbReference>
<keyword evidence="5" id="KW-0732">Signal</keyword>
<dbReference type="PANTHER" id="PTHR35268:SF1">
    <property type="entry name" value="UBIQUINOL-CYTOCHROME-C REDUCTASE COMPLEX ASSEMBLY FACTOR 4"/>
    <property type="match status" value="1"/>
</dbReference>
<evidence type="ECO:0000256" key="9">
    <source>
        <dbReference type="ARBA" id="ARBA00023128"/>
    </source>
</evidence>
<dbReference type="PRINTS" id="PR02042">
    <property type="entry name" value="CCSMST1"/>
</dbReference>
<dbReference type="EMBL" id="JAAWVQ010099285">
    <property type="protein sequence ID" value="MBN3280498.1"/>
    <property type="molecule type" value="Genomic_DNA"/>
</dbReference>
<dbReference type="InterPro" id="IPR029160">
    <property type="entry name" value="UQCC4"/>
</dbReference>
<proteinExistence type="inferred from homology"/>
<sequence>MHPDTRSTAQISRRSETLNDEKDPGPVQFTSSKASHRSWPVDQSLGSQFQKPWWKVLPVSLIGLLAVGGRQRAGERSVPTVRIAAARTN</sequence>
<dbReference type="InterPro" id="IPR023248">
    <property type="entry name" value="UQCC4_vert"/>
</dbReference>
<evidence type="ECO:0000256" key="3">
    <source>
        <dbReference type="ARBA" id="ARBA00022660"/>
    </source>
</evidence>